<dbReference type="OrthoDB" id="2116030at2759"/>
<evidence type="ECO:0000256" key="1">
    <source>
        <dbReference type="ARBA" id="ARBA00004173"/>
    </source>
</evidence>
<dbReference type="Proteomes" id="UP000681722">
    <property type="component" value="Unassembled WGS sequence"/>
</dbReference>
<dbReference type="Proteomes" id="UP000682733">
    <property type="component" value="Unassembled WGS sequence"/>
</dbReference>
<dbReference type="Proteomes" id="UP000663829">
    <property type="component" value="Unassembled WGS sequence"/>
</dbReference>
<dbReference type="InterPro" id="IPR020373">
    <property type="entry name" value="Kgd4/YMR-31"/>
</dbReference>
<organism evidence="5 8">
    <name type="scientific">Didymodactylos carnosus</name>
    <dbReference type="NCBI Taxonomy" id="1234261"/>
    <lineage>
        <taxon>Eukaryota</taxon>
        <taxon>Metazoa</taxon>
        <taxon>Spiralia</taxon>
        <taxon>Gnathifera</taxon>
        <taxon>Rotifera</taxon>
        <taxon>Eurotatoria</taxon>
        <taxon>Bdelloidea</taxon>
        <taxon>Philodinida</taxon>
        <taxon>Philodinidae</taxon>
        <taxon>Didymodactylos</taxon>
    </lineage>
</organism>
<dbReference type="AlphaFoldDB" id="A0A814SYN7"/>
<comment type="caution">
    <text evidence="5">The sequence shown here is derived from an EMBL/GenBank/DDBJ whole genome shotgun (WGS) entry which is preliminary data.</text>
</comment>
<evidence type="ECO:0000313" key="4">
    <source>
        <dbReference type="EMBL" id="CAF0935601.1"/>
    </source>
</evidence>
<accession>A0A814SYN7</accession>
<reference evidence="5" key="1">
    <citation type="submission" date="2021-02" db="EMBL/GenBank/DDBJ databases">
        <authorList>
            <person name="Nowell W R."/>
        </authorList>
    </citation>
    <scope>NUCLEOTIDE SEQUENCE</scope>
</reference>
<evidence type="ECO:0000256" key="3">
    <source>
        <dbReference type="ARBA" id="ARBA00043970"/>
    </source>
</evidence>
<dbReference type="EMBL" id="CAJOBA010004375">
    <property type="protein sequence ID" value="CAF3711351.1"/>
    <property type="molecule type" value="Genomic_DNA"/>
</dbReference>
<dbReference type="EMBL" id="CAJNOQ010006993">
    <property type="protein sequence ID" value="CAF1154408.1"/>
    <property type="molecule type" value="Genomic_DNA"/>
</dbReference>
<evidence type="ECO:0008006" key="9">
    <source>
        <dbReference type="Google" id="ProtNLM"/>
    </source>
</evidence>
<evidence type="ECO:0000313" key="8">
    <source>
        <dbReference type="Proteomes" id="UP000663829"/>
    </source>
</evidence>
<evidence type="ECO:0000313" key="7">
    <source>
        <dbReference type="EMBL" id="CAF3917842.1"/>
    </source>
</evidence>
<proteinExistence type="inferred from homology"/>
<dbReference type="EMBL" id="CAJOBC010006992">
    <property type="protein sequence ID" value="CAF3917842.1"/>
    <property type="molecule type" value="Genomic_DNA"/>
</dbReference>
<evidence type="ECO:0000256" key="2">
    <source>
        <dbReference type="ARBA" id="ARBA00023128"/>
    </source>
</evidence>
<comment type="similarity">
    <text evidence="3">Belongs to the alpha-ketoglutarate dehydrogenase component 4 family.</text>
</comment>
<comment type="subcellular location">
    <subcellularLocation>
        <location evidence="1">Mitochondrion</location>
    </subcellularLocation>
</comment>
<dbReference type="Proteomes" id="UP000677228">
    <property type="component" value="Unassembled WGS sequence"/>
</dbReference>
<dbReference type="EMBL" id="CAJNOK010004373">
    <property type="protein sequence ID" value="CAF0935601.1"/>
    <property type="molecule type" value="Genomic_DNA"/>
</dbReference>
<dbReference type="GO" id="GO:0005739">
    <property type="term" value="C:mitochondrion"/>
    <property type="evidence" value="ECO:0007669"/>
    <property type="project" value="UniProtKB-SubCell"/>
</dbReference>
<keyword evidence="2" id="KW-0496">Mitochondrion</keyword>
<dbReference type="GO" id="GO:0006103">
    <property type="term" value="P:2-oxoglutarate metabolic process"/>
    <property type="evidence" value="ECO:0007669"/>
    <property type="project" value="InterPro"/>
</dbReference>
<sequence length="91" mass="10135">MASVASTNLQKILRHHVPLIKFKFGSNGTGSIAHSKTINENESKSPSGTSINMWKITEKSPTVEFTELPKRYRRRPLTQDEIDLVTRGGPA</sequence>
<name>A0A814SYN7_9BILA</name>
<keyword evidence="8" id="KW-1185">Reference proteome</keyword>
<protein>
    <recommendedName>
        <fullName evidence="9">Mitochondrial ribosomal protein S36</fullName>
    </recommendedName>
</protein>
<dbReference type="Pfam" id="PF10937">
    <property type="entry name" value="Kgd4-YMR31"/>
    <property type="match status" value="1"/>
</dbReference>
<evidence type="ECO:0000313" key="6">
    <source>
        <dbReference type="EMBL" id="CAF3711351.1"/>
    </source>
</evidence>
<gene>
    <name evidence="5" type="ORF">GPM918_LOCUS21352</name>
    <name evidence="4" type="ORF">OVA965_LOCUS11364</name>
    <name evidence="7" type="ORF">SRO942_LOCUS21349</name>
    <name evidence="6" type="ORF">TMI583_LOCUS11363</name>
</gene>
<evidence type="ECO:0000313" key="5">
    <source>
        <dbReference type="EMBL" id="CAF1154408.1"/>
    </source>
</evidence>